<gene>
    <name evidence="1" type="ORF">ES692_09010</name>
</gene>
<dbReference type="STRING" id="1123037.GCA_000425305_01946"/>
<accession>A0A5C7BFS9</accession>
<dbReference type="RefSeq" id="WP_028871883.1">
    <property type="nucleotide sequence ID" value="NZ_VOSB01000012.1"/>
</dbReference>
<keyword evidence="2" id="KW-1185">Reference proteome</keyword>
<dbReference type="PROSITE" id="PS51257">
    <property type="entry name" value="PROKAR_LIPOPROTEIN"/>
    <property type="match status" value="1"/>
</dbReference>
<comment type="caution">
    <text evidence="1">The sequence shown here is derived from an EMBL/GenBank/DDBJ whole genome shotgun (WGS) entry which is preliminary data.</text>
</comment>
<dbReference type="OrthoDB" id="1430047at2"/>
<proteinExistence type="predicted"/>
<dbReference type="EMBL" id="VOSB01000012">
    <property type="protein sequence ID" value="TXE17406.1"/>
    <property type="molecule type" value="Genomic_DNA"/>
</dbReference>
<evidence type="ECO:0000313" key="2">
    <source>
        <dbReference type="Proteomes" id="UP000321938"/>
    </source>
</evidence>
<dbReference type="AlphaFoldDB" id="A0A5C7BFS9"/>
<reference evidence="1 2" key="1">
    <citation type="submission" date="2019-08" db="EMBL/GenBank/DDBJ databases">
        <title>Genome of Psychroserpens burtonensis ACAM 167.</title>
        <authorList>
            <person name="Bowman J.P."/>
        </authorList>
    </citation>
    <scope>NUCLEOTIDE SEQUENCE [LARGE SCALE GENOMIC DNA]</scope>
    <source>
        <strain evidence="1 2">ACAM 167</strain>
    </source>
</reference>
<organism evidence="1 2">
    <name type="scientific">Psychroserpens burtonensis</name>
    <dbReference type="NCBI Taxonomy" id="49278"/>
    <lineage>
        <taxon>Bacteria</taxon>
        <taxon>Pseudomonadati</taxon>
        <taxon>Bacteroidota</taxon>
        <taxon>Flavobacteriia</taxon>
        <taxon>Flavobacteriales</taxon>
        <taxon>Flavobacteriaceae</taxon>
        <taxon>Psychroserpens</taxon>
    </lineage>
</organism>
<dbReference type="Proteomes" id="UP000321938">
    <property type="component" value="Unassembled WGS sequence"/>
</dbReference>
<name>A0A5C7BFS9_9FLAO</name>
<sequence length="270" mass="30804">MKKYLYILVALLICSCEDVIDVDLNTIEPKLVIDASINWFKDTPGNEQEIKLTLTAPYFANEIQPATGAQVTVSKAGDDIFVFTEDSNTGIYRNNAFIPQINETYSLKIRYQDQIYSATETLKSVVDIDFVEQNDEGGFSGDETELKAFYTDPINEENYYFFEFLNDLPDIPTLEVYDDNFTNGNQIFGFYTEEELEAGDLVTIRNYGVSERFYEFMFILLQQNAQEGGGPFETQPATVRGNCINETNPKNFPLGYFRLSEVAELIYTVE</sequence>
<evidence type="ECO:0000313" key="1">
    <source>
        <dbReference type="EMBL" id="TXE17406.1"/>
    </source>
</evidence>
<dbReference type="InterPro" id="IPR025345">
    <property type="entry name" value="DUF4249"/>
</dbReference>
<dbReference type="Pfam" id="PF14054">
    <property type="entry name" value="DUF4249"/>
    <property type="match status" value="1"/>
</dbReference>
<protein>
    <submittedName>
        <fullName evidence="1">DUF4249 domain-containing protein</fullName>
    </submittedName>
</protein>